<name>A0ABD2RV80_9SOLN</name>
<evidence type="ECO:0000313" key="5">
    <source>
        <dbReference type="Proteomes" id="UP001627284"/>
    </source>
</evidence>
<dbReference type="PANTHER" id="PTHR33155:SF4">
    <property type="entry name" value="PROTEIN FANTASTIC FOUR 3"/>
    <property type="match status" value="1"/>
</dbReference>
<dbReference type="AlphaFoldDB" id="A0ABD2RV80"/>
<accession>A0ABD2RV80</accession>
<dbReference type="InterPro" id="IPR046431">
    <property type="entry name" value="FAF_dom"/>
</dbReference>
<gene>
    <name evidence="4" type="ORF">AABB24_031140</name>
</gene>
<evidence type="ECO:0000313" key="4">
    <source>
        <dbReference type="EMBL" id="KAL3334761.1"/>
    </source>
</evidence>
<feature type="region of interest" description="Disordered" evidence="2">
    <location>
        <begin position="184"/>
        <end position="229"/>
    </location>
</feature>
<comment type="caution">
    <text evidence="4">The sequence shown here is derived from an EMBL/GenBank/DDBJ whole genome shotgun (WGS) entry which is preliminary data.</text>
</comment>
<dbReference type="EMBL" id="JBJKTR010000018">
    <property type="protein sequence ID" value="KAL3334761.1"/>
    <property type="molecule type" value="Genomic_DNA"/>
</dbReference>
<feature type="compositionally biased region" description="Acidic residues" evidence="2">
    <location>
        <begin position="185"/>
        <end position="220"/>
    </location>
</feature>
<sequence>MSTIVYQDFQSYSDSNIIETTTLKLKVPTPTTTVENINTTNEKCWSSVQNLSSINYSKEMENSYIHRLNEHSLALCTENLGSETGTDQAIDNNIFSFSSREFKTEQSNYNKVMSYKNTQTSGKLPPLLTTLRGSNSLQCRPYREGGRLVIKAVETPQMRTYFHAERRNGRLRLCFLNDENSVPTIDEEDGELESENDIFEREINDDEEQGEEEEEEEEENDLHMKRDMDGNNCDIEAEIGIVNCQRVSRCKEGRQGKKTFCDWRNSLWVATS</sequence>
<dbReference type="Pfam" id="PF11250">
    <property type="entry name" value="FAF"/>
    <property type="match status" value="1"/>
</dbReference>
<evidence type="ECO:0000259" key="3">
    <source>
        <dbReference type="Pfam" id="PF11250"/>
    </source>
</evidence>
<dbReference type="PANTHER" id="PTHR33155">
    <property type="entry name" value="FANTASTIC FOUR-LIKE PROTEIN (DUF3049)"/>
    <property type="match status" value="1"/>
</dbReference>
<evidence type="ECO:0000256" key="2">
    <source>
        <dbReference type="SAM" id="MobiDB-lite"/>
    </source>
</evidence>
<organism evidence="4 5">
    <name type="scientific">Solanum stoloniferum</name>
    <dbReference type="NCBI Taxonomy" id="62892"/>
    <lineage>
        <taxon>Eukaryota</taxon>
        <taxon>Viridiplantae</taxon>
        <taxon>Streptophyta</taxon>
        <taxon>Embryophyta</taxon>
        <taxon>Tracheophyta</taxon>
        <taxon>Spermatophyta</taxon>
        <taxon>Magnoliopsida</taxon>
        <taxon>eudicotyledons</taxon>
        <taxon>Gunneridae</taxon>
        <taxon>Pentapetalae</taxon>
        <taxon>asterids</taxon>
        <taxon>lamiids</taxon>
        <taxon>Solanales</taxon>
        <taxon>Solanaceae</taxon>
        <taxon>Solanoideae</taxon>
        <taxon>Solaneae</taxon>
        <taxon>Solanum</taxon>
    </lineage>
</organism>
<dbReference type="InterPro" id="IPR021410">
    <property type="entry name" value="FAF"/>
</dbReference>
<protein>
    <recommendedName>
        <fullName evidence="3">FAF domain-containing protein</fullName>
    </recommendedName>
</protein>
<comment type="similarity">
    <text evidence="1">Belongs to the fantastic four family.</text>
</comment>
<feature type="domain" description="FAF" evidence="3">
    <location>
        <begin position="124"/>
        <end position="175"/>
    </location>
</feature>
<reference evidence="4 5" key="1">
    <citation type="submission" date="2024-05" db="EMBL/GenBank/DDBJ databases">
        <title>De novo assembly of an allotetraploid wild potato.</title>
        <authorList>
            <person name="Hosaka A.J."/>
        </authorList>
    </citation>
    <scope>NUCLEOTIDE SEQUENCE [LARGE SCALE GENOMIC DNA]</scope>
    <source>
        <tissue evidence="4">Young leaves</tissue>
    </source>
</reference>
<keyword evidence="5" id="KW-1185">Reference proteome</keyword>
<dbReference type="Proteomes" id="UP001627284">
    <property type="component" value="Unassembled WGS sequence"/>
</dbReference>
<proteinExistence type="inferred from homology"/>
<evidence type="ECO:0000256" key="1">
    <source>
        <dbReference type="ARBA" id="ARBA00008690"/>
    </source>
</evidence>